<reference evidence="2" key="1">
    <citation type="submission" date="2015-06" db="EMBL/GenBank/DDBJ databases">
        <authorList>
            <person name="Bertelli C."/>
        </authorList>
    </citation>
    <scope>NUCLEOTIDE SEQUENCE [LARGE SCALE GENOMIC DNA]</scope>
    <source>
        <strain evidence="2">CRIB-30</strain>
    </source>
</reference>
<name>A0A0H5E2Q5_9BACT</name>
<protein>
    <submittedName>
        <fullName evidence="1">Uncharacterized protein</fullName>
    </submittedName>
</protein>
<gene>
    <name evidence="1" type="ORF">ELAC_0118</name>
</gene>
<evidence type="ECO:0000313" key="2">
    <source>
        <dbReference type="Proteomes" id="UP000220251"/>
    </source>
</evidence>
<sequence length="110" mass="12170">MTPPICYGCGKSVESEMTGGKIPFRAVCPACLRSLHSCLACRHYKRGAPNDCDVPDIEPVKEKDAPNFCEEFSPLFAVREKKNSVSDIESKLFGSTGNIKKKDPKDLFKD</sequence>
<dbReference type="RefSeq" id="WP_098037333.1">
    <property type="nucleotide sequence ID" value="NZ_CWGJ01000001.1"/>
</dbReference>
<proteinExistence type="predicted"/>
<dbReference type="EMBL" id="CWGJ01000001">
    <property type="protein sequence ID" value="CRX37480.1"/>
    <property type="molecule type" value="Genomic_DNA"/>
</dbReference>
<accession>A0A0H5E2Q5</accession>
<keyword evidence="2" id="KW-1185">Reference proteome</keyword>
<dbReference type="AlphaFoldDB" id="A0A0H5E2Q5"/>
<organism evidence="1 2">
    <name type="scientific">Estrella lausannensis</name>
    <dbReference type="NCBI Taxonomy" id="483423"/>
    <lineage>
        <taxon>Bacteria</taxon>
        <taxon>Pseudomonadati</taxon>
        <taxon>Chlamydiota</taxon>
        <taxon>Chlamydiia</taxon>
        <taxon>Parachlamydiales</taxon>
        <taxon>Candidatus Criblamydiaceae</taxon>
        <taxon>Estrella</taxon>
    </lineage>
</organism>
<dbReference type="Proteomes" id="UP000220251">
    <property type="component" value="Unassembled WGS sequence"/>
</dbReference>
<evidence type="ECO:0000313" key="1">
    <source>
        <dbReference type="EMBL" id="CRX37480.1"/>
    </source>
</evidence>
<dbReference type="OrthoDB" id="21528at2"/>